<accession>A0ABU0D1D4</accession>
<comment type="catalytic activity">
    <reaction evidence="4">
        <text>(6S)-5-formyl-5,6,7,8-tetrahydrofolate + ATP = (6R)-5,10-methenyltetrahydrofolate + ADP + phosphate</text>
        <dbReference type="Rhea" id="RHEA:10488"/>
        <dbReference type="ChEBI" id="CHEBI:30616"/>
        <dbReference type="ChEBI" id="CHEBI:43474"/>
        <dbReference type="ChEBI" id="CHEBI:57455"/>
        <dbReference type="ChEBI" id="CHEBI:57457"/>
        <dbReference type="ChEBI" id="CHEBI:456216"/>
        <dbReference type="EC" id="6.3.3.2"/>
    </reaction>
</comment>
<evidence type="ECO:0000256" key="1">
    <source>
        <dbReference type="ARBA" id="ARBA00010638"/>
    </source>
</evidence>
<keyword evidence="4" id="KW-0460">Magnesium</keyword>
<dbReference type="InterPro" id="IPR002698">
    <property type="entry name" value="FTHF_cligase"/>
</dbReference>
<dbReference type="InterPro" id="IPR037171">
    <property type="entry name" value="NagB/RpiA_transferase-like"/>
</dbReference>
<keyword evidence="3 4" id="KW-0067">ATP-binding</keyword>
<dbReference type="EC" id="6.3.3.2" evidence="4"/>
<dbReference type="PANTHER" id="PTHR23407:SF1">
    <property type="entry name" value="5-FORMYLTETRAHYDROFOLATE CYCLO-LIGASE"/>
    <property type="match status" value="1"/>
</dbReference>
<reference evidence="5 6" key="1">
    <citation type="submission" date="2023-07" db="EMBL/GenBank/DDBJ databases">
        <title>Genomic Encyclopedia of Type Strains, Phase IV (KMG-IV): sequencing the most valuable type-strain genomes for metagenomic binning, comparative biology and taxonomic classification.</title>
        <authorList>
            <person name="Goeker M."/>
        </authorList>
    </citation>
    <scope>NUCLEOTIDE SEQUENCE [LARGE SCALE GENOMIC DNA]</scope>
    <source>
        <strain evidence="5 6">DSM 27848</strain>
    </source>
</reference>
<sequence>MEKKTIRRNVKDHLKNLNRITYEHKSYMIANKLFQSSEWKNAEIIGITVSHFPEVDTWQLIRRGWEEGKKIVIPKCDPSEKVMEFRQITAFDQMETVFFGLFEPIVAKTIMVDKLDIDLLIVPGLVFNRKGYRIGFGGGYYDRFLTEFNRTFISLCFSMQIFDDIPIESHDIPVEKIITESEIIVTCNA</sequence>
<dbReference type="EMBL" id="JAUSUO010000001">
    <property type="protein sequence ID" value="MDQ0342217.1"/>
    <property type="molecule type" value="Genomic_DNA"/>
</dbReference>
<keyword evidence="6" id="KW-1185">Reference proteome</keyword>
<comment type="similarity">
    <text evidence="1 4">Belongs to the 5-formyltetrahydrofolate cyclo-ligase family.</text>
</comment>
<proteinExistence type="inferred from homology"/>
<dbReference type="GO" id="GO:0030272">
    <property type="term" value="F:5-formyltetrahydrofolate cyclo-ligase activity"/>
    <property type="evidence" value="ECO:0007669"/>
    <property type="project" value="UniProtKB-EC"/>
</dbReference>
<evidence type="ECO:0000313" key="6">
    <source>
        <dbReference type="Proteomes" id="UP001232343"/>
    </source>
</evidence>
<gene>
    <name evidence="5" type="ORF">J2S14_001010</name>
</gene>
<evidence type="ECO:0000256" key="3">
    <source>
        <dbReference type="ARBA" id="ARBA00022840"/>
    </source>
</evidence>
<dbReference type="PANTHER" id="PTHR23407">
    <property type="entry name" value="ATPASE INHIBITOR/5-FORMYLTETRAHYDROFOLATE CYCLO-LIGASE"/>
    <property type="match status" value="1"/>
</dbReference>
<dbReference type="SUPFAM" id="SSF100950">
    <property type="entry name" value="NagB/RpiA/CoA transferase-like"/>
    <property type="match status" value="1"/>
</dbReference>
<dbReference type="RefSeq" id="WP_244680394.1">
    <property type="nucleotide sequence ID" value="NZ_JALIRM010000001.1"/>
</dbReference>
<evidence type="ECO:0000256" key="2">
    <source>
        <dbReference type="ARBA" id="ARBA00022741"/>
    </source>
</evidence>
<keyword evidence="4" id="KW-0479">Metal-binding</keyword>
<dbReference type="InterPro" id="IPR024185">
    <property type="entry name" value="FTHF_cligase-like_sf"/>
</dbReference>
<dbReference type="Gene3D" id="3.40.50.10420">
    <property type="entry name" value="NagB/RpiA/CoA transferase-like"/>
    <property type="match status" value="1"/>
</dbReference>
<evidence type="ECO:0000256" key="4">
    <source>
        <dbReference type="RuleBase" id="RU361279"/>
    </source>
</evidence>
<evidence type="ECO:0000313" key="5">
    <source>
        <dbReference type="EMBL" id="MDQ0342217.1"/>
    </source>
</evidence>
<keyword evidence="5" id="KW-0436">Ligase</keyword>
<dbReference type="Pfam" id="PF01812">
    <property type="entry name" value="5-FTHF_cyc-lig"/>
    <property type="match status" value="1"/>
</dbReference>
<protein>
    <recommendedName>
        <fullName evidence="4">5-formyltetrahydrofolate cyclo-ligase</fullName>
        <ecNumber evidence="4">6.3.3.2</ecNumber>
    </recommendedName>
</protein>
<keyword evidence="2 4" id="KW-0547">Nucleotide-binding</keyword>
<dbReference type="NCBIfam" id="TIGR02727">
    <property type="entry name" value="MTHFS_bact"/>
    <property type="match status" value="1"/>
</dbReference>
<name>A0ABU0D1D4_9BACI</name>
<comment type="cofactor">
    <cofactor evidence="4">
        <name>Mg(2+)</name>
        <dbReference type="ChEBI" id="CHEBI:18420"/>
    </cofactor>
</comment>
<organism evidence="5 6">
    <name type="scientific">Lederbergia wuyishanensis</name>
    <dbReference type="NCBI Taxonomy" id="1347903"/>
    <lineage>
        <taxon>Bacteria</taxon>
        <taxon>Bacillati</taxon>
        <taxon>Bacillota</taxon>
        <taxon>Bacilli</taxon>
        <taxon>Bacillales</taxon>
        <taxon>Bacillaceae</taxon>
        <taxon>Lederbergia</taxon>
    </lineage>
</organism>
<comment type="caution">
    <text evidence="5">The sequence shown here is derived from an EMBL/GenBank/DDBJ whole genome shotgun (WGS) entry which is preliminary data.</text>
</comment>
<dbReference type="PIRSF" id="PIRSF006806">
    <property type="entry name" value="FTHF_cligase"/>
    <property type="match status" value="1"/>
</dbReference>
<dbReference type="Proteomes" id="UP001232343">
    <property type="component" value="Unassembled WGS sequence"/>
</dbReference>